<feature type="transmembrane region" description="Helical" evidence="1">
    <location>
        <begin position="7"/>
        <end position="25"/>
    </location>
</feature>
<feature type="transmembrane region" description="Helical" evidence="1">
    <location>
        <begin position="91"/>
        <end position="111"/>
    </location>
</feature>
<dbReference type="Pfam" id="PF12725">
    <property type="entry name" value="DUF3810"/>
    <property type="match status" value="1"/>
</dbReference>
<evidence type="ECO:0008006" key="3">
    <source>
        <dbReference type="Google" id="ProtNLM"/>
    </source>
</evidence>
<sequence length="355" mass="41116">MKNNLRNGIALSIIPQIILVKWLGGHPDWVENYYSKGLYSIIANFFRTLFGWVPFSVGEIIYTAIFLLAIRYLFKNCSKIKANKFKFLRDAVMVFSVFYFTFHIVWGLNYYRQPLSETLAINNVVTFEEIKDLTERLVVKTNEIQFRITSDSTAIVQVPYTRNEIIDKTIDGYNAIDELIPLFNYERPSIKKSMFSVVSSYMGIGGYLNPFTNEAQVNQKTPVFRFPIISGHEIGHQIGYSAENETNFVGYLVTVKNEDVYFKYSAYAYALSYCLNAVHRTDEKAFEQVFAKLNEGTKKNYQELQDFHDAYENPFEPVFKSVFSTFLKANNQQDGIKSYSKVVNLLVGYHKKYPL</sequence>
<evidence type="ECO:0000313" key="2">
    <source>
        <dbReference type="EMBL" id="VAW10642.1"/>
    </source>
</evidence>
<keyword evidence="1" id="KW-0812">Transmembrane</keyword>
<feature type="transmembrane region" description="Helical" evidence="1">
    <location>
        <begin position="45"/>
        <end position="70"/>
    </location>
</feature>
<accession>A0A3B0T865</accession>
<organism evidence="2">
    <name type="scientific">hydrothermal vent metagenome</name>
    <dbReference type="NCBI Taxonomy" id="652676"/>
    <lineage>
        <taxon>unclassified sequences</taxon>
        <taxon>metagenomes</taxon>
        <taxon>ecological metagenomes</taxon>
    </lineage>
</organism>
<dbReference type="InterPro" id="IPR024294">
    <property type="entry name" value="DUF3810"/>
</dbReference>
<keyword evidence="1" id="KW-0472">Membrane</keyword>
<keyword evidence="1" id="KW-1133">Transmembrane helix</keyword>
<reference evidence="2" key="1">
    <citation type="submission" date="2018-06" db="EMBL/GenBank/DDBJ databases">
        <authorList>
            <person name="Zhirakovskaya E."/>
        </authorList>
    </citation>
    <scope>NUCLEOTIDE SEQUENCE</scope>
</reference>
<evidence type="ECO:0000256" key="1">
    <source>
        <dbReference type="SAM" id="Phobius"/>
    </source>
</evidence>
<gene>
    <name evidence="2" type="ORF">MNBD_BACTEROID03-2659</name>
</gene>
<protein>
    <recommendedName>
        <fullName evidence="3">Amino acid permease</fullName>
    </recommendedName>
</protein>
<proteinExistence type="predicted"/>
<dbReference type="AlphaFoldDB" id="A0A3B0T865"/>
<name>A0A3B0T865_9ZZZZ</name>
<dbReference type="EMBL" id="UOEL01000028">
    <property type="protein sequence ID" value="VAW10642.1"/>
    <property type="molecule type" value="Genomic_DNA"/>
</dbReference>